<dbReference type="CDD" id="cd00609">
    <property type="entry name" value="AAT_like"/>
    <property type="match status" value="1"/>
</dbReference>
<evidence type="ECO:0000256" key="4">
    <source>
        <dbReference type="ARBA" id="ARBA00023239"/>
    </source>
</evidence>
<comment type="cofactor">
    <cofactor evidence="1">
        <name>pyridoxal 5'-phosphate</name>
        <dbReference type="ChEBI" id="CHEBI:597326"/>
    </cofactor>
</comment>
<dbReference type="InterPro" id="IPR004839">
    <property type="entry name" value="Aminotransferase_I/II_large"/>
</dbReference>
<keyword evidence="3" id="KW-0663">Pyridoxal phosphate</keyword>
<organism evidence="7 8">
    <name type="scientific">Paenibacillus polygoni</name>
    <dbReference type="NCBI Taxonomy" id="3050112"/>
    <lineage>
        <taxon>Bacteria</taxon>
        <taxon>Bacillati</taxon>
        <taxon>Bacillota</taxon>
        <taxon>Bacilli</taxon>
        <taxon>Bacillales</taxon>
        <taxon>Paenibacillaceae</taxon>
        <taxon>Paenibacillus</taxon>
    </lineage>
</organism>
<evidence type="ECO:0000256" key="3">
    <source>
        <dbReference type="ARBA" id="ARBA00022898"/>
    </source>
</evidence>
<evidence type="ECO:0000313" key="8">
    <source>
        <dbReference type="Proteomes" id="UP001236415"/>
    </source>
</evidence>
<proteinExistence type="inferred from homology"/>
<dbReference type="RefSeq" id="WP_285747328.1">
    <property type="nucleotide sequence ID" value="NZ_CP127162.1"/>
</dbReference>
<comment type="similarity">
    <text evidence="5">Belongs to the class-II pyridoxal-phosphate-dependent aminotransferase family. MalY/PatB cystathionine beta-lyase subfamily.</text>
</comment>
<evidence type="ECO:0000313" key="7">
    <source>
        <dbReference type="EMBL" id="WIV20415.1"/>
    </source>
</evidence>
<dbReference type="EMBL" id="CP127162">
    <property type="protein sequence ID" value="WIV20415.1"/>
    <property type="molecule type" value="Genomic_DNA"/>
</dbReference>
<dbReference type="EC" id="4.4.1.13" evidence="2"/>
<accession>A0ABY8X4G3</accession>
<protein>
    <recommendedName>
        <fullName evidence="2">cysteine-S-conjugate beta-lyase</fullName>
        <ecNumber evidence="2">4.4.1.13</ecNumber>
    </recommendedName>
</protein>
<dbReference type="InterPro" id="IPR015421">
    <property type="entry name" value="PyrdxlP-dep_Trfase_major"/>
</dbReference>
<dbReference type="Pfam" id="PF00155">
    <property type="entry name" value="Aminotran_1_2"/>
    <property type="match status" value="1"/>
</dbReference>
<name>A0ABY8X4G3_9BACL</name>
<keyword evidence="4 7" id="KW-0456">Lyase</keyword>
<dbReference type="Proteomes" id="UP001236415">
    <property type="component" value="Chromosome"/>
</dbReference>
<dbReference type="GO" id="GO:0047804">
    <property type="term" value="F:cysteine-S-conjugate beta-lyase activity"/>
    <property type="evidence" value="ECO:0007669"/>
    <property type="project" value="UniProtKB-EC"/>
</dbReference>
<evidence type="ECO:0000256" key="2">
    <source>
        <dbReference type="ARBA" id="ARBA00012224"/>
    </source>
</evidence>
<dbReference type="InterPro" id="IPR015424">
    <property type="entry name" value="PyrdxlP-dep_Trfase"/>
</dbReference>
<dbReference type="Gene3D" id="3.90.1150.10">
    <property type="entry name" value="Aspartate Aminotransferase, domain 1"/>
    <property type="match status" value="1"/>
</dbReference>
<dbReference type="InterPro" id="IPR015422">
    <property type="entry name" value="PyrdxlP-dep_Trfase_small"/>
</dbReference>
<sequence length="398" mass="45400">MNKNTTNHDHPLHRMINRRETRSVKWDGMESLFGVKEAIPLWVADMDFTAPEPVLRAVRDVADHGILGYATPNASFQQSIADWMQKRHGWNVSPEWLVYTPGIVPALNMAVEAFTEPGDHIIIQPPVYGPFHKLASNHGRELVLNPLLQDELHYKMDLAHLEQVAKHEKAKMLVLCSPHNPIGRVWTKEELENVMEIAAKHDLIVISDEIHADLVFKEGLHTPYAMISEEAKMHSIICTAASKTFNIAGLHTSNVVIANEELRDKFKKIIEKNALSSMNIFGIAATEAAYREGEPWLTETLEYIHENMVYVTEFIHTHLPELKVELPESTYLLWIDFRNLQIPHKELYQFLLHEAGLVFSSGTDFGEHGEGFMRMNVACSRHLLEEAMNKLKIALQSR</sequence>
<feature type="domain" description="Aminotransferase class I/classII large" evidence="6">
    <location>
        <begin position="41"/>
        <end position="391"/>
    </location>
</feature>
<dbReference type="SUPFAM" id="SSF53383">
    <property type="entry name" value="PLP-dependent transferases"/>
    <property type="match status" value="1"/>
</dbReference>
<dbReference type="InterPro" id="IPR051798">
    <property type="entry name" value="Class-II_PLP-Dep_Aminotrans"/>
</dbReference>
<evidence type="ECO:0000259" key="6">
    <source>
        <dbReference type="Pfam" id="PF00155"/>
    </source>
</evidence>
<evidence type="ECO:0000256" key="1">
    <source>
        <dbReference type="ARBA" id="ARBA00001933"/>
    </source>
</evidence>
<dbReference type="Gene3D" id="3.40.640.10">
    <property type="entry name" value="Type I PLP-dependent aspartate aminotransferase-like (Major domain)"/>
    <property type="match status" value="1"/>
</dbReference>
<dbReference type="PANTHER" id="PTHR43525">
    <property type="entry name" value="PROTEIN MALY"/>
    <property type="match status" value="1"/>
</dbReference>
<dbReference type="PANTHER" id="PTHR43525:SF1">
    <property type="entry name" value="PROTEIN MALY"/>
    <property type="match status" value="1"/>
</dbReference>
<gene>
    <name evidence="7" type="ORF">QPK24_06915</name>
</gene>
<keyword evidence="8" id="KW-1185">Reference proteome</keyword>
<evidence type="ECO:0000256" key="5">
    <source>
        <dbReference type="ARBA" id="ARBA00037974"/>
    </source>
</evidence>
<dbReference type="InterPro" id="IPR027619">
    <property type="entry name" value="C-S_lyase_PatB-like"/>
</dbReference>
<dbReference type="NCBIfam" id="TIGR04350">
    <property type="entry name" value="C_S_lyase_PatB"/>
    <property type="match status" value="1"/>
</dbReference>
<reference evidence="7 8" key="1">
    <citation type="submission" date="2023-06" db="EMBL/GenBank/DDBJ databases">
        <title>Paenibacillus polygonum sp. nov., an endophytic bacterium, isolated from Polygonum lapathifolium L. in Nanji Wetland National Nature Reserve, South of Poyang Lake, Jiangxi Province, China.</title>
        <authorList>
            <person name="Yu Z."/>
        </authorList>
    </citation>
    <scope>NUCLEOTIDE SEQUENCE [LARGE SCALE GENOMIC DNA]</scope>
    <source>
        <strain evidence="7 8">C31</strain>
    </source>
</reference>